<keyword evidence="1" id="KW-0812">Transmembrane</keyword>
<organism evidence="2 3">
    <name type="scientific">Hymenobacter aquaticus</name>
    <dbReference type="NCBI Taxonomy" id="1867101"/>
    <lineage>
        <taxon>Bacteria</taxon>
        <taxon>Pseudomonadati</taxon>
        <taxon>Bacteroidota</taxon>
        <taxon>Cytophagia</taxon>
        <taxon>Cytophagales</taxon>
        <taxon>Hymenobacteraceae</taxon>
        <taxon>Hymenobacter</taxon>
    </lineage>
</organism>
<evidence type="ECO:0000256" key="1">
    <source>
        <dbReference type="SAM" id="Phobius"/>
    </source>
</evidence>
<proteinExistence type="predicted"/>
<dbReference type="EMBL" id="SRLC01000002">
    <property type="protein sequence ID" value="TGE22185.1"/>
    <property type="molecule type" value="Genomic_DNA"/>
</dbReference>
<name>A0A4Z0PXJ0_9BACT</name>
<feature type="transmembrane region" description="Helical" evidence="1">
    <location>
        <begin position="115"/>
        <end position="135"/>
    </location>
</feature>
<dbReference type="Proteomes" id="UP000297549">
    <property type="component" value="Unassembled WGS sequence"/>
</dbReference>
<sequence>MKPATDPLAQLTEIRAIMERSSRFLSLSGLSGVGAGVVALVGAGIGHWYLRERYGTGGFLRLVESSAQEQRATLPFLMALATGIITAALIVATYFTLRRARNQGQALWSALGRRLALSMAIPLVAGGLFCLALYVRGGASLVVPAMLLFYGLALLNASKYTLDEIRLLGLTELGLGLVALLLPGYGLLFFALGFGLGHIAYGLLMYNRYERAARPQL</sequence>
<keyword evidence="3" id="KW-1185">Reference proteome</keyword>
<feature type="transmembrane region" description="Helical" evidence="1">
    <location>
        <begin position="141"/>
        <end position="158"/>
    </location>
</feature>
<feature type="transmembrane region" description="Helical" evidence="1">
    <location>
        <begin position="74"/>
        <end position="95"/>
    </location>
</feature>
<keyword evidence="1" id="KW-1133">Transmembrane helix</keyword>
<dbReference type="AlphaFoldDB" id="A0A4Z0PXJ0"/>
<dbReference type="RefSeq" id="WP_135464705.1">
    <property type="nucleotide sequence ID" value="NZ_SRLC01000002.1"/>
</dbReference>
<feature type="transmembrane region" description="Helical" evidence="1">
    <location>
        <begin position="24"/>
        <end position="50"/>
    </location>
</feature>
<evidence type="ECO:0000313" key="2">
    <source>
        <dbReference type="EMBL" id="TGE22185.1"/>
    </source>
</evidence>
<comment type="caution">
    <text evidence="2">The sequence shown here is derived from an EMBL/GenBank/DDBJ whole genome shotgun (WGS) entry which is preliminary data.</text>
</comment>
<gene>
    <name evidence="2" type="ORF">E5K00_18225</name>
</gene>
<evidence type="ECO:0000313" key="3">
    <source>
        <dbReference type="Proteomes" id="UP000297549"/>
    </source>
</evidence>
<protein>
    <submittedName>
        <fullName evidence="2">Uncharacterized protein</fullName>
    </submittedName>
</protein>
<reference evidence="2 3" key="1">
    <citation type="submission" date="2019-04" db="EMBL/GenBank/DDBJ databases">
        <authorList>
            <person name="Feng G."/>
            <person name="Zhang J."/>
            <person name="Zhu H."/>
        </authorList>
    </citation>
    <scope>NUCLEOTIDE SEQUENCE [LARGE SCALE GENOMIC DNA]</scope>
    <source>
        <strain evidence="2 3">JCM 31653</strain>
    </source>
</reference>
<accession>A0A4Z0PXJ0</accession>
<dbReference type="OrthoDB" id="1120881at2"/>
<keyword evidence="1" id="KW-0472">Membrane</keyword>